<evidence type="ECO:0000256" key="4">
    <source>
        <dbReference type="ARBA" id="ARBA00023136"/>
    </source>
</evidence>
<feature type="domain" description="Ferric oxidoreductase" evidence="6">
    <location>
        <begin position="43"/>
        <end position="157"/>
    </location>
</feature>
<dbReference type="RefSeq" id="WP_020040591.1">
    <property type="nucleotide sequence ID" value="NZ_KE557280.1"/>
</dbReference>
<keyword evidence="2 5" id="KW-0812">Transmembrane</keyword>
<comment type="caution">
    <text evidence="7">The sequence shown here is derived from an EMBL/GenBank/DDBJ whole genome shotgun (WGS) entry which is preliminary data.</text>
</comment>
<dbReference type="InterPro" id="IPR013130">
    <property type="entry name" value="Fe3_Rdtase_TM_dom"/>
</dbReference>
<evidence type="ECO:0000256" key="2">
    <source>
        <dbReference type="ARBA" id="ARBA00022692"/>
    </source>
</evidence>
<feature type="transmembrane region" description="Helical" evidence="5">
    <location>
        <begin position="144"/>
        <end position="165"/>
    </location>
</feature>
<evidence type="ECO:0000256" key="5">
    <source>
        <dbReference type="SAM" id="Phobius"/>
    </source>
</evidence>
<feature type="transmembrane region" description="Helical" evidence="5">
    <location>
        <begin position="40"/>
        <end position="64"/>
    </location>
</feature>
<name>S9RWD0_9RHOB</name>
<proteinExistence type="predicted"/>
<evidence type="ECO:0000313" key="7">
    <source>
        <dbReference type="EMBL" id="EPX78319.1"/>
    </source>
</evidence>
<dbReference type="AlphaFoldDB" id="S9RWD0"/>
<evidence type="ECO:0000256" key="1">
    <source>
        <dbReference type="ARBA" id="ARBA00004141"/>
    </source>
</evidence>
<evidence type="ECO:0000313" key="8">
    <source>
        <dbReference type="Proteomes" id="UP000015347"/>
    </source>
</evidence>
<comment type="subcellular location">
    <subcellularLocation>
        <location evidence="1">Membrane</location>
        <topology evidence="1">Multi-pass membrane protein</topology>
    </subcellularLocation>
</comment>
<dbReference type="GO" id="GO:0016020">
    <property type="term" value="C:membrane"/>
    <property type="evidence" value="ECO:0007669"/>
    <property type="project" value="UniProtKB-SubCell"/>
</dbReference>
<sequence>MTVLRAILVWCAIAGIVAVSLAVAAGSEYLQYRRPVYVAAGFAGVIALALLLVQPLLAAGLLPGIPMRAGRRVHRWTGVALLSAIAVHVAGLWITSPPDMVDALTFTAPTAFSVFGVVAMWALIAAALLAGFRRKLRLRPQSWRLSHTTAASVVVVGSVAHAVLIEGTMGTVSKTVMCAVAVGALALTVGRLKPWTGALRGWRRQAGK</sequence>
<dbReference type="eggNOG" id="COG4097">
    <property type="taxonomic scope" value="Bacteria"/>
</dbReference>
<reference evidence="8" key="1">
    <citation type="journal article" date="2014" name="Stand. Genomic Sci.">
        <title>Genome sequence of the exopolysaccharide-producing Salipiger mucosus type strain (DSM 16094(T)), a moderately halophilic member of the Roseobacter clade.</title>
        <authorList>
            <person name="Riedel T."/>
            <person name="Spring S."/>
            <person name="Fiebig A."/>
            <person name="Petersen J."/>
            <person name="Kyrpides N.C."/>
            <person name="Goker M."/>
            <person name="Klenk H.P."/>
        </authorList>
    </citation>
    <scope>NUCLEOTIDE SEQUENCE [LARGE SCALE GENOMIC DNA]</scope>
    <source>
        <strain evidence="8">DSM 16094</strain>
    </source>
</reference>
<dbReference type="Pfam" id="PF01794">
    <property type="entry name" value="Ferric_reduct"/>
    <property type="match status" value="1"/>
</dbReference>
<keyword evidence="8" id="KW-1185">Reference proteome</keyword>
<dbReference type="Proteomes" id="UP000015347">
    <property type="component" value="Unassembled WGS sequence"/>
</dbReference>
<feature type="transmembrane region" description="Helical" evidence="5">
    <location>
        <begin position="171"/>
        <end position="190"/>
    </location>
</feature>
<keyword evidence="4 5" id="KW-0472">Membrane</keyword>
<organism evidence="7 8">
    <name type="scientific">Salipiger mucosus DSM 16094</name>
    <dbReference type="NCBI Taxonomy" id="1123237"/>
    <lineage>
        <taxon>Bacteria</taxon>
        <taxon>Pseudomonadati</taxon>
        <taxon>Pseudomonadota</taxon>
        <taxon>Alphaproteobacteria</taxon>
        <taxon>Rhodobacterales</taxon>
        <taxon>Roseobacteraceae</taxon>
        <taxon>Salipiger</taxon>
    </lineage>
</organism>
<dbReference type="HOGENOM" id="CLU_1377245_0_0_5"/>
<dbReference type="OrthoDB" id="7917288at2"/>
<gene>
    <name evidence="7" type="ORF">Salmuc_03935</name>
</gene>
<accession>S9RWD0</accession>
<evidence type="ECO:0000259" key="6">
    <source>
        <dbReference type="Pfam" id="PF01794"/>
    </source>
</evidence>
<feature type="transmembrane region" description="Helical" evidence="5">
    <location>
        <begin position="106"/>
        <end position="132"/>
    </location>
</feature>
<evidence type="ECO:0000256" key="3">
    <source>
        <dbReference type="ARBA" id="ARBA00022989"/>
    </source>
</evidence>
<feature type="transmembrane region" description="Helical" evidence="5">
    <location>
        <begin position="76"/>
        <end position="94"/>
    </location>
</feature>
<dbReference type="EMBL" id="APVH01000040">
    <property type="protein sequence ID" value="EPX78319.1"/>
    <property type="molecule type" value="Genomic_DNA"/>
</dbReference>
<keyword evidence="3 5" id="KW-1133">Transmembrane helix</keyword>
<protein>
    <recommendedName>
        <fullName evidence="6">Ferric oxidoreductase domain-containing protein</fullName>
    </recommendedName>
</protein>